<accession>A0A0K6HVX4</accession>
<protein>
    <submittedName>
        <fullName evidence="1">Uncharacterized protein conserved in bacteria (DUF2191)</fullName>
    </submittedName>
</protein>
<dbReference type="InterPro" id="IPR019239">
    <property type="entry name" value="VapB_antitoxin"/>
</dbReference>
<name>A0A0K6HVX4_9HYPH</name>
<proteinExistence type="predicted"/>
<dbReference type="OrthoDB" id="9805830at2"/>
<dbReference type="Pfam" id="PF09957">
    <property type="entry name" value="VapB_antitoxin"/>
    <property type="match status" value="1"/>
</dbReference>
<dbReference type="AlphaFoldDB" id="A0A0K6HVX4"/>
<reference evidence="2" key="1">
    <citation type="submission" date="2015-08" db="EMBL/GenBank/DDBJ databases">
        <authorList>
            <person name="Varghese N."/>
        </authorList>
    </citation>
    <scope>NUCLEOTIDE SEQUENCE [LARGE SCALE GENOMIC DNA]</scope>
    <source>
        <strain evidence="2">DSM 23407</strain>
    </source>
</reference>
<dbReference type="EMBL" id="CYHE01000003">
    <property type="protein sequence ID" value="CUA95177.1"/>
    <property type="molecule type" value="Genomic_DNA"/>
</dbReference>
<organism evidence="1 2">
    <name type="scientific">Pannonibacter indicus</name>
    <dbReference type="NCBI Taxonomy" id="466044"/>
    <lineage>
        <taxon>Bacteria</taxon>
        <taxon>Pseudomonadati</taxon>
        <taxon>Pseudomonadota</taxon>
        <taxon>Alphaproteobacteria</taxon>
        <taxon>Hyphomicrobiales</taxon>
        <taxon>Stappiaceae</taxon>
        <taxon>Pannonibacter</taxon>
    </lineage>
</organism>
<keyword evidence="2" id="KW-1185">Reference proteome</keyword>
<evidence type="ECO:0000313" key="2">
    <source>
        <dbReference type="Proteomes" id="UP000183900"/>
    </source>
</evidence>
<sequence>MKLTINIDDELLEAARDLTGTMETTAIVHQALETLVRVETGSA</sequence>
<gene>
    <name evidence="1" type="ORF">Ga0061067_103464</name>
</gene>
<dbReference type="Proteomes" id="UP000183900">
    <property type="component" value="Unassembled WGS sequence"/>
</dbReference>
<evidence type="ECO:0000313" key="1">
    <source>
        <dbReference type="EMBL" id="CUA95177.1"/>
    </source>
</evidence>